<evidence type="ECO:0000313" key="3">
    <source>
        <dbReference type="Ensembl" id="ENSPPYP00000038456.1"/>
    </source>
</evidence>
<reference evidence="3" key="3">
    <citation type="submission" date="2025-09" db="UniProtKB">
        <authorList>
            <consortium name="Ensembl"/>
        </authorList>
    </citation>
    <scope>IDENTIFICATION</scope>
</reference>
<gene>
    <name evidence="3" type="primary">C2H3orf18</name>
</gene>
<dbReference type="Proteomes" id="UP000001595">
    <property type="component" value="Chromosome 3"/>
</dbReference>
<dbReference type="Ensembl" id="ENSPPYT00000060726.1">
    <property type="protein sequence ID" value="ENSPPYP00000038456.1"/>
    <property type="gene ID" value="ENSPPYG00000013838.3"/>
</dbReference>
<evidence type="ECO:0000256" key="2">
    <source>
        <dbReference type="SAM" id="Phobius"/>
    </source>
</evidence>
<reference evidence="3" key="2">
    <citation type="submission" date="2025-08" db="UniProtKB">
        <authorList>
            <consortium name="Ensembl"/>
        </authorList>
    </citation>
    <scope>IDENTIFICATION</scope>
</reference>
<dbReference type="AlphaFoldDB" id="A0A8I5TK55"/>
<protein>
    <submittedName>
        <fullName evidence="3">Uncharacterized protein</fullName>
    </submittedName>
</protein>
<sequence length="250" mass="27330">MNSRTASARGWFSSRPPTSESDLEPATDGPASETTTLSPEATTFNDTRIPDAAGGTAGVGTMLLSFGIITVIGLAVAMRNIQKAWVDAPLAKIRGRKLIGQRQRRAEDSSWGPETGPEVLTECCFLSPMPASSRAVGTRRSKSAPGFLPYPGRKSAWFCTSGRRRGWRSYATSSCPCTTSTPRRNKMSWSRSCWSMGGTPPPYRLLLLCRPCRARLLCPPRAHCRGPAGWCLPMWPMPSMREWPGTSLDF</sequence>
<evidence type="ECO:0000313" key="4">
    <source>
        <dbReference type="Proteomes" id="UP000001595"/>
    </source>
</evidence>
<dbReference type="InterPro" id="IPR042351">
    <property type="entry name" value="C3orf18-like"/>
</dbReference>
<name>A0A8I5TK55_PONAB</name>
<keyword evidence="2" id="KW-0812">Transmembrane</keyword>
<keyword evidence="2" id="KW-1133">Transmembrane helix</keyword>
<keyword evidence="2" id="KW-0472">Membrane</keyword>
<dbReference type="PANTHER" id="PTHR15868:SF0">
    <property type="entry name" value="SIMILAR TO RIKEN CDNA 6430571L13 GENE_ SIMILAR TO G20 PROTEIN"/>
    <property type="match status" value="1"/>
</dbReference>
<evidence type="ECO:0000256" key="1">
    <source>
        <dbReference type="SAM" id="MobiDB-lite"/>
    </source>
</evidence>
<feature type="transmembrane region" description="Helical" evidence="2">
    <location>
        <begin position="57"/>
        <end position="77"/>
    </location>
</feature>
<feature type="compositionally biased region" description="Polar residues" evidence="1">
    <location>
        <begin position="32"/>
        <end position="46"/>
    </location>
</feature>
<dbReference type="GeneTree" id="ENSGT00410000025882"/>
<organism evidence="3 4">
    <name type="scientific">Pongo abelii</name>
    <name type="common">Sumatran orangutan</name>
    <name type="synonym">Pongo pygmaeus abelii</name>
    <dbReference type="NCBI Taxonomy" id="9601"/>
    <lineage>
        <taxon>Eukaryota</taxon>
        <taxon>Metazoa</taxon>
        <taxon>Chordata</taxon>
        <taxon>Craniata</taxon>
        <taxon>Vertebrata</taxon>
        <taxon>Euteleostomi</taxon>
        <taxon>Mammalia</taxon>
        <taxon>Eutheria</taxon>
        <taxon>Euarchontoglires</taxon>
        <taxon>Primates</taxon>
        <taxon>Haplorrhini</taxon>
        <taxon>Catarrhini</taxon>
        <taxon>Hominidae</taxon>
        <taxon>Pongo</taxon>
    </lineage>
</organism>
<dbReference type="PANTHER" id="PTHR15868">
    <property type="entry name" value="SIMILAR TO RIKEN CDNA 6430571L13 GENE, SIMILAR TO G20 PROTEIN"/>
    <property type="match status" value="1"/>
</dbReference>
<feature type="region of interest" description="Disordered" evidence="1">
    <location>
        <begin position="1"/>
        <end position="49"/>
    </location>
</feature>
<reference evidence="3 4" key="1">
    <citation type="submission" date="2008-02" db="EMBL/GenBank/DDBJ databases">
        <title>A 6x draft sequence assembly of the Pongo pygmaeus abelii genome.</title>
        <authorList>
            <person name="Wilson R.K."/>
            <person name="Mardis E."/>
        </authorList>
    </citation>
    <scope>NUCLEOTIDE SEQUENCE [LARGE SCALE GENOMIC DNA]</scope>
</reference>
<keyword evidence="4" id="KW-1185">Reference proteome</keyword>
<accession>A0A8I5TK55</accession>
<proteinExistence type="predicted"/>